<organism evidence="2 3">
    <name type="scientific">Segniliparus rugosus (strain ATCC BAA-974 / DSM 45345 / CCUG 50838 / CIP 108380 / JCM 13579 / CDC 945)</name>
    <dbReference type="NCBI Taxonomy" id="679197"/>
    <lineage>
        <taxon>Bacteria</taxon>
        <taxon>Bacillati</taxon>
        <taxon>Actinomycetota</taxon>
        <taxon>Actinomycetes</taxon>
        <taxon>Mycobacteriales</taxon>
        <taxon>Segniliparaceae</taxon>
        <taxon>Segniliparus</taxon>
    </lineage>
</organism>
<accession>E5XRW0</accession>
<feature type="signal peptide" evidence="1">
    <location>
        <begin position="1"/>
        <end position="25"/>
    </location>
</feature>
<dbReference type="HOGENOM" id="CLU_2702722_0_0_11"/>
<evidence type="ECO:0000313" key="3">
    <source>
        <dbReference type="Proteomes" id="UP000004816"/>
    </source>
</evidence>
<evidence type="ECO:0000256" key="1">
    <source>
        <dbReference type="SAM" id="SignalP"/>
    </source>
</evidence>
<dbReference type="STRING" id="679197.HMPREF9336_02232"/>
<sequence length="73" mass="7539">MSGIKLKIAGLTVLALVVATGCSMSGDDGRGNATPNDTNAFNVHLPDNRSVICVSVIDSGYGIGLSCDWRNAK</sequence>
<dbReference type="EMBL" id="ACZI02000002">
    <property type="protein sequence ID" value="EFV12895.1"/>
    <property type="molecule type" value="Genomic_DNA"/>
</dbReference>
<keyword evidence="3" id="KW-1185">Reference proteome</keyword>
<evidence type="ECO:0000313" key="2">
    <source>
        <dbReference type="EMBL" id="EFV12895.1"/>
    </source>
</evidence>
<reference evidence="2 3" key="1">
    <citation type="journal article" date="2011" name="Stand. Genomic Sci.">
        <title>High quality draft genome sequence of Segniliparus rugosus CDC 945(T)= (ATCC BAA-974(T)).</title>
        <authorList>
            <person name="Earl A.M."/>
            <person name="Desjardins C.A."/>
            <person name="Fitzgerald M.G."/>
            <person name="Arachchi H.M."/>
            <person name="Zeng Q."/>
            <person name="Mehta T."/>
            <person name="Griggs A."/>
            <person name="Birren B.W."/>
            <person name="Toney N.C."/>
            <person name="Carr J."/>
            <person name="Posey J."/>
            <person name="Butler W.R."/>
        </authorList>
    </citation>
    <scope>NUCLEOTIDE SEQUENCE [LARGE SCALE GENOMIC DNA]</scope>
    <source>
        <strain evidence="3">ATCC BAA-974 / DSM 45345 / CCUG 50838 / CIP 108380 / JCM 13579 / CDC 945</strain>
    </source>
</reference>
<evidence type="ECO:0008006" key="4">
    <source>
        <dbReference type="Google" id="ProtNLM"/>
    </source>
</evidence>
<dbReference type="PROSITE" id="PS51257">
    <property type="entry name" value="PROKAR_LIPOPROTEIN"/>
    <property type="match status" value="1"/>
</dbReference>
<comment type="caution">
    <text evidence="2">The sequence shown here is derived from an EMBL/GenBank/DDBJ whole genome shotgun (WGS) entry which is preliminary data.</text>
</comment>
<keyword evidence="1" id="KW-0732">Signal</keyword>
<gene>
    <name evidence="2" type="ORF">HMPREF9336_02232</name>
</gene>
<name>E5XRW0_SEGRC</name>
<dbReference type="Proteomes" id="UP000004816">
    <property type="component" value="Unassembled WGS sequence"/>
</dbReference>
<feature type="chain" id="PRO_5039712036" description="Lipoprotein" evidence="1">
    <location>
        <begin position="26"/>
        <end position="73"/>
    </location>
</feature>
<dbReference type="AlphaFoldDB" id="E5XRW0"/>
<proteinExistence type="predicted"/>
<protein>
    <recommendedName>
        <fullName evidence="4">Lipoprotein</fullName>
    </recommendedName>
</protein>